<protein>
    <submittedName>
        <fullName evidence="2">Uncharacterized protein</fullName>
    </submittedName>
</protein>
<evidence type="ECO:0000313" key="3">
    <source>
        <dbReference type="Proteomes" id="UP000319817"/>
    </source>
</evidence>
<proteinExistence type="predicted"/>
<feature type="transmembrane region" description="Helical" evidence="1">
    <location>
        <begin position="20"/>
        <end position="44"/>
    </location>
</feature>
<sequence>MEGEVVAYSSESAKPRFAAGWMMMCVTLAILGAVPGIGLMWFLLRR</sequence>
<accession>A0A517NQD2</accession>
<organism evidence="2 3">
    <name type="scientific">Stieleria marina</name>
    <dbReference type="NCBI Taxonomy" id="1930275"/>
    <lineage>
        <taxon>Bacteria</taxon>
        <taxon>Pseudomonadati</taxon>
        <taxon>Planctomycetota</taxon>
        <taxon>Planctomycetia</taxon>
        <taxon>Pirellulales</taxon>
        <taxon>Pirellulaceae</taxon>
        <taxon>Stieleria</taxon>
    </lineage>
</organism>
<reference evidence="2 3" key="1">
    <citation type="submission" date="2019-02" db="EMBL/GenBank/DDBJ databases">
        <title>Deep-cultivation of Planctomycetes and their phenomic and genomic characterization uncovers novel biology.</title>
        <authorList>
            <person name="Wiegand S."/>
            <person name="Jogler M."/>
            <person name="Boedeker C."/>
            <person name="Pinto D."/>
            <person name="Vollmers J."/>
            <person name="Rivas-Marin E."/>
            <person name="Kohn T."/>
            <person name="Peeters S.H."/>
            <person name="Heuer A."/>
            <person name="Rast P."/>
            <person name="Oberbeckmann S."/>
            <person name="Bunk B."/>
            <person name="Jeske O."/>
            <person name="Meyerdierks A."/>
            <person name="Storesund J.E."/>
            <person name="Kallscheuer N."/>
            <person name="Luecker S."/>
            <person name="Lage O.M."/>
            <person name="Pohl T."/>
            <person name="Merkel B.J."/>
            <person name="Hornburger P."/>
            <person name="Mueller R.-W."/>
            <person name="Bruemmer F."/>
            <person name="Labrenz M."/>
            <person name="Spormann A.M."/>
            <person name="Op den Camp H."/>
            <person name="Overmann J."/>
            <person name="Amann R."/>
            <person name="Jetten M.S.M."/>
            <person name="Mascher T."/>
            <person name="Medema M.H."/>
            <person name="Devos D.P."/>
            <person name="Kaster A.-K."/>
            <person name="Ovreas L."/>
            <person name="Rohde M."/>
            <person name="Galperin M.Y."/>
            <person name="Jogler C."/>
        </authorList>
    </citation>
    <scope>NUCLEOTIDE SEQUENCE [LARGE SCALE GENOMIC DNA]</scope>
    <source>
        <strain evidence="2 3">K23_9</strain>
    </source>
</reference>
<keyword evidence="1" id="KW-0472">Membrane</keyword>
<evidence type="ECO:0000313" key="2">
    <source>
        <dbReference type="EMBL" id="QDT09336.1"/>
    </source>
</evidence>
<keyword evidence="3" id="KW-1185">Reference proteome</keyword>
<dbReference type="AlphaFoldDB" id="A0A517NQD2"/>
<gene>
    <name evidence="2" type="ORF">K239x_12820</name>
</gene>
<evidence type="ECO:0000256" key="1">
    <source>
        <dbReference type="SAM" id="Phobius"/>
    </source>
</evidence>
<keyword evidence="1" id="KW-0812">Transmembrane</keyword>
<dbReference type="EMBL" id="CP036526">
    <property type="protein sequence ID" value="QDT09336.1"/>
    <property type="molecule type" value="Genomic_DNA"/>
</dbReference>
<keyword evidence="1" id="KW-1133">Transmembrane helix</keyword>
<name>A0A517NQD2_9BACT</name>
<dbReference type="Proteomes" id="UP000319817">
    <property type="component" value="Chromosome"/>
</dbReference>